<name>J9FQF1_9ZZZZ</name>
<dbReference type="InterPro" id="IPR024623">
    <property type="entry name" value="YtxH"/>
</dbReference>
<organism evidence="1">
    <name type="scientific">gut metagenome</name>
    <dbReference type="NCBI Taxonomy" id="749906"/>
    <lineage>
        <taxon>unclassified sequences</taxon>
        <taxon>metagenomes</taxon>
        <taxon>organismal metagenomes</taxon>
    </lineage>
</organism>
<protein>
    <recommendedName>
        <fullName evidence="2">YtxH domain-containing protein</fullName>
    </recommendedName>
</protein>
<accession>J9FQF1</accession>
<evidence type="ECO:0008006" key="2">
    <source>
        <dbReference type="Google" id="ProtNLM"/>
    </source>
</evidence>
<reference evidence="1" key="1">
    <citation type="journal article" date="2012" name="PLoS ONE">
        <title>Gene sets for utilization of primary and secondary nutrition supplies in the distal gut of endangered iberian lynx.</title>
        <authorList>
            <person name="Alcaide M."/>
            <person name="Messina E."/>
            <person name="Richter M."/>
            <person name="Bargiela R."/>
            <person name="Peplies J."/>
            <person name="Huws S.A."/>
            <person name="Newbold C.J."/>
            <person name="Golyshin P.N."/>
            <person name="Simon M.A."/>
            <person name="Lopez G."/>
            <person name="Yakimov M.M."/>
            <person name="Ferrer M."/>
        </authorList>
    </citation>
    <scope>NUCLEOTIDE SEQUENCE</scope>
</reference>
<sequence length="71" mass="7476">FKNVRTMKGLSILAAFLGGAVVGAAAGILFAPESGEDTRGKIADALRKRGIKLSRTDMEDLVDEIAAEVKD</sequence>
<evidence type="ECO:0000313" key="1">
    <source>
        <dbReference type="EMBL" id="EJW89574.1"/>
    </source>
</evidence>
<dbReference type="Pfam" id="PF12732">
    <property type="entry name" value="YtxH"/>
    <property type="match status" value="1"/>
</dbReference>
<dbReference type="EMBL" id="AMCI01009386">
    <property type="protein sequence ID" value="EJW89574.1"/>
    <property type="molecule type" value="Genomic_DNA"/>
</dbReference>
<proteinExistence type="predicted"/>
<feature type="non-terminal residue" evidence="1">
    <location>
        <position position="1"/>
    </location>
</feature>
<gene>
    <name evidence="1" type="ORF">EVA_22319</name>
</gene>
<dbReference type="AlphaFoldDB" id="J9FQF1"/>
<comment type="caution">
    <text evidence="1">The sequence shown here is derived from an EMBL/GenBank/DDBJ whole genome shotgun (WGS) entry which is preliminary data.</text>
</comment>